<dbReference type="Proteomes" id="UP000552864">
    <property type="component" value="Unassembled WGS sequence"/>
</dbReference>
<dbReference type="InterPro" id="IPR024775">
    <property type="entry name" value="DinB-like"/>
</dbReference>
<evidence type="ECO:0000313" key="2">
    <source>
        <dbReference type="EMBL" id="NLR77980.1"/>
    </source>
</evidence>
<dbReference type="SUPFAM" id="SSF109854">
    <property type="entry name" value="DinB/YfiT-like putative metalloenzymes"/>
    <property type="match status" value="1"/>
</dbReference>
<keyword evidence="3" id="KW-1185">Reference proteome</keyword>
<name>A0A847S3W0_9BACT</name>
<dbReference type="AlphaFoldDB" id="A0A847S3W0"/>
<feature type="domain" description="DinB-like" evidence="1">
    <location>
        <begin position="9"/>
        <end position="138"/>
    </location>
</feature>
<protein>
    <submittedName>
        <fullName evidence="2">DinB family protein</fullName>
    </submittedName>
</protein>
<evidence type="ECO:0000259" key="1">
    <source>
        <dbReference type="Pfam" id="PF12867"/>
    </source>
</evidence>
<dbReference type="RefSeq" id="WP_168737335.1">
    <property type="nucleotide sequence ID" value="NZ_JABAHZ010000001.1"/>
</dbReference>
<organism evidence="2 3">
    <name type="scientific">Chitinophaga eiseniae</name>
    <dbReference type="NCBI Taxonomy" id="634771"/>
    <lineage>
        <taxon>Bacteria</taxon>
        <taxon>Pseudomonadati</taxon>
        <taxon>Bacteroidota</taxon>
        <taxon>Chitinophagia</taxon>
        <taxon>Chitinophagales</taxon>
        <taxon>Chitinophagaceae</taxon>
        <taxon>Chitinophaga</taxon>
    </lineage>
</organism>
<reference evidence="2 3" key="1">
    <citation type="submission" date="2020-04" db="EMBL/GenBank/DDBJ databases">
        <authorList>
            <person name="Yin C."/>
        </authorList>
    </citation>
    <scope>NUCLEOTIDE SEQUENCE [LARGE SCALE GENOMIC DNA]</scope>
    <source>
        <strain evidence="2 3">Ak56</strain>
    </source>
</reference>
<accession>A0A847S3W0</accession>
<sequence length="148" mass="16841">MEQHILLLQLEQSQAQCLSTLQNIHTENASFRLSENTRSVGFNYRHIGETIHLLAQFLGVPTDVQGTTMGKPDTGQEYDLTTSKALFEKGYDILRKLVHTTSVNSWLEEIDTPWFGKIPRIRLYSIILFHNAHHCGQISSAIVNGKKY</sequence>
<proteinExistence type="predicted"/>
<dbReference type="InterPro" id="IPR034660">
    <property type="entry name" value="DinB/YfiT-like"/>
</dbReference>
<comment type="caution">
    <text evidence="2">The sequence shown here is derived from an EMBL/GenBank/DDBJ whole genome shotgun (WGS) entry which is preliminary data.</text>
</comment>
<dbReference type="Pfam" id="PF12867">
    <property type="entry name" value="DinB_2"/>
    <property type="match status" value="1"/>
</dbReference>
<gene>
    <name evidence="2" type="ORF">HGH91_05050</name>
</gene>
<dbReference type="EMBL" id="JABAHZ010000001">
    <property type="protein sequence ID" value="NLR77980.1"/>
    <property type="molecule type" value="Genomic_DNA"/>
</dbReference>
<evidence type="ECO:0000313" key="3">
    <source>
        <dbReference type="Proteomes" id="UP000552864"/>
    </source>
</evidence>
<dbReference type="Gene3D" id="1.20.120.450">
    <property type="entry name" value="dinb family like domain"/>
    <property type="match status" value="1"/>
</dbReference>